<comment type="caution">
    <text evidence="1">The sequence shown here is derived from an EMBL/GenBank/DDBJ whole genome shotgun (WGS) entry which is preliminary data.</text>
</comment>
<dbReference type="Proteomes" id="UP000254101">
    <property type="component" value="Unassembled WGS sequence"/>
</dbReference>
<accession>A0A395LHK8</accession>
<reference evidence="1 2" key="1">
    <citation type="submission" date="2018-07" db="EMBL/GenBank/DDBJ databases">
        <title>Erythrobacter nanhaiensis sp. nov., a novel member of the genus Erythrobacter isolated from the South China Sea.</title>
        <authorList>
            <person name="Chen X."/>
            <person name="Liu J."/>
        </authorList>
    </citation>
    <scope>NUCLEOTIDE SEQUENCE [LARGE SCALE GENOMIC DNA]</scope>
    <source>
        <strain evidence="1 2">S-5</strain>
    </source>
</reference>
<dbReference type="EMBL" id="QRBB01000002">
    <property type="protein sequence ID" value="RDS76131.1"/>
    <property type="molecule type" value="Genomic_DNA"/>
</dbReference>
<organism evidence="1 2">
    <name type="scientific">Alteriqipengyuania lutimaris</name>
    <dbReference type="NCBI Taxonomy" id="1538146"/>
    <lineage>
        <taxon>Bacteria</taxon>
        <taxon>Pseudomonadati</taxon>
        <taxon>Pseudomonadota</taxon>
        <taxon>Alphaproteobacteria</taxon>
        <taxon>Sphingomonadales</taxon>
        <taxon>Erythrobacteraceae</taxon>
        <taxon>Alteriqipengyuania</taxon>
    </lineage>
</organism>
<name>A0A395LHK8_9SPHN</name>
<dbReference type="OrthoDB" id="7510084at2"/>
<proteinExistence type="predicted"/>
<dbReference type="AlphaFoldDB" id="A0A395LHK8"/>
<evidence type="ECO:0000313" key="2">
    <source>
        <dbReference type="Proteomes" id="UP000254101"/>
    </source>
</evidence>
<gene>
    <name evidence="1" type="ORF">DL238_14415</name>
</gene>
<sequence length="81" mass="8848">MPEAANDNVAPGRTAQSEGELRAALDHFARHHLNAAHDAYERANHALAKGDQTDFHYWADVCRALDRRLAGTLASGRDGQP</sequence>
<protein>
    <submittedName>
        <fullName evidence="1">Uncharacterized protein</fullName>
    </submittedName>
</protein>
<keyword evidence="2" id="KW-1185">Reference proteome</keyword>
<evidence type="ECO:0000313" key="1">
    <source>
        <dbReference type="EMBL" id="RDS76131.1"/>
    </source>
</evidence>